<comment type="caution">
    <text evidence="5">The sequence shown here is derived from an EMBL/GenBank/DDBJ whole genome shotgun (WGS) entry which is preliminary data.</text>
</comment>
<evidence type="ECO:0000256" key="3">
    <source>
        <dbReference type="ARBA" id="ARBA00022807"/>
    </source>
</evidence>
<dbReference type="InterPro" id="IPR013783">
    <property type="entry name" value="Ig-like_fold"/>
</dbReference>
<keyword evidence="4" id="KW-0732">Signal</keyword>
<name>A0A7W5H1G9_9PORP</name>
<keyword evidence="3" id="KW-0788">Thiol protease</keyword>
<comment type="similarity">
    <text evidence="1">Belongs to the peptidase C25 family.</text>
</comment>
<dbReference type="RefSeq" id="WP_183412256.1">
    <property type="nucleotide sequence ID" value="NZ_JACHYB010000001.1"/>
</dbReference>
<proteinExistence type="inferred from homology"/>
<dbReference type="EMBL" id="JACHYB010000001">
    <property type="protein sequence ID" value="MBB3186351.1"/>
    <property type="molecule type" value="Genomic_DNA"/>
</dbReference>
<dbReference type="InterPro" id="IPR014756">
    <property type="entry name" value="Ig_E-set"/>
</dbReference>
<dbReference type="GO" id="GO:0006508">
    <property type="term" value="P:proteolysis"/>
    <property type="evidence" value="ECO:0007669"/>
    <property type="project" value="UniProtKB-KW"/>
</dbReference>
<feature type="signal peptide" evidence="4">
    <location>
        <begin position="1"/>
        <end position="23"/>
    </location>
</feature>
<dbReference type="AlphaFoldDB" id="A0A7W5H1G9"/>
<organism evidence="5 6">
    <name type="scientific">Microbacter margulisiae</name>
    <dbReference type="NCBI Taxonomy" id="1350067"/>
    <lineage>
        <taxon>Bacteria</taxon>
        <taxon>Pseudomonadati</taxon>
        <taxon>Bacteroidota</taxon>
        <taxon>Bacteroidia</taxon>
        <taxon>Bacteroidales</taxon>
        <taxon>Porphyromonadaceae</taxon>
        <taxon>Microbacter</taxon>
    </lineage>
</organism>
<feature type="chain" id="PRO_5030612185" description="CBM20 domain-containing protein" evidence="4">
    <location>
        <begin position="24"/>
        <end position="247"/>
    </location>
</feature>
<evidence type="ECO:0008006" key="7">
    <source>
        <dbReference type="Google" id="ProtNLM"/>
    </source>
</evidence>
<keyword evidence="2" id="KW-0645">Protease</keyword>
<evidence type="ECO:0000256" key="2">
    <source>
        <dbReference type="ARBA" id="ARBA00022670"/>
    </source>
</evidence>
<evidence type="ECO:0000256" key="1">
    <source>
        <dbReference type="ARBA" id="ARBA00006067"/>
    </source>
</evidence>
<dbReference type="Proteomes" id="UP000544222">
    <property type="component" value="Unassembled WGS sequence"/>
</dbReference>
<dbReference type="GO" id="GO:0008234">
    <property type="term" value="F:cysteine-type peptidase activity"/>
    <property type="evidence" value="ECO:0007669"/>
    <property type="project" value="UniProtKB-KW"/>
</dbReference>
<evidence type="ECO:0000313" key="5">
    <source>
        <dbReference type="EMBL" id="MBB3186351.1"/>
    </source>
</evidence>
<keyword evidence="3" id="KW-0378">Hydrolase</keyword>
<accession>A0A7W5H1G9</accession>
<protein>
    <recommendedName>
        <fullName evidence="7">CBM20 domain-containing protein</fullName>
    </recommendedName>
</protein>
<sequence length="247" mass="27768">MKRLSSLLFILSGCLFSYVPATAQVAAVELMVKLPGTGIQKDSSVFLAGSFNNWNPGDSSYMMHRIDKTHYRLVIPCFKGKKYAYKYTLGSWSKVEKGNDGKNISNRTFIARNRMKIKDVILQWNHPEPVAPKDTSNMLTKAQLAKMSALKDSVMKSLAPAIPQLLSLLKQINTNLLANQPDTTLERQYNQKVTVIVSHALDTLTDGIRQMTDLLTPEQKQKIKETMQDPNAPKDLVNLIMQSLNQK</sequence>
<keyword evidence="6" id="KW-1185">Reference proteome</keyword>
<evidence type="ECO:0000256" key="4">
    <source>
        <dbReference type="SAM" id="SignalP"/>
    </source>
</evidence>
<evidence type="ECO:0000313" key="6">
    <source>
        <dbReference type="Proteomes" id="UP000544222"/>
    </source>
</evidence>
<reference evidence="5 6" key="1">
    <citation type="submission" date="2020-08" db="EMBL/GenBank/DDBJ databases">
        <title>Genomic Encyclopedia of Type Strains, Phase IV (KMG-IV): sequencing the most valuable type-strain genomes for metagenomic binning, comparative biology and taxonomic classification.</title>
        <authorList>
            <person name="Goeker M."/>
        </authorList>
    </citation>
    <scope>NUCLEOTIDE SEQUENCE [LARGE SCALE GENOMIC DNA]</scope>
    <source>
        <strain evidence="5 6">DSM 27471</strain>
    </source>
</reference>
<gene>
    <name evidence="5" type="ORF">FHX64_000514</name>
</gene>
<dbReference type="Gene3D" id="2.60.40.10">
    <property type="entry name" value="Immunoglobulins"/>
    <property type="match status" value="1"/>
</dbReference>
<dbReference type="SUPFAM" id="SSF81296">
    <property type="entry name" value="E set domains"/>
    <property type="match status" value="1"/>
</dbReference>